<comment type="caution">
    <text evidence="2">The sequence shown here is derived from an EMBL/GenBank/DDBJ whole genome shotgun (WGS) entry which is preliminary data.</text>
</comment>
<name>A0A246BG22_9DEIO</name>
<sequence length="165" mass="17468">MTTTFSSQAAQTFPEALRPLFSRLVHEAVRSGTLAAVPVASSGEQQDYLMLLDANSQAWLSDISAKIRALLKPTNAPIPANIAVHIDASLLAAIIEARTQPRPDRTPKAAAQERQPGKPAAVTPRKEGARQAVNEGQPTSEPQVEANEGQPSTEPQVEVNDGSAA</sequence>
<protein>
    <submittedName>
        <fullName evidence="2">Uncharacterized protein</fullName>
    </submittedName>
</protein>
<dbReference type="Proteomes" id="UP000197208">
    <property type="component" value="Unassembled WGS sequence"/>
</dbReference>
<reference evidence="2 3" key="1">
    <citation type="submission" date="2017-05" db="EMBL/GenBank/DDBJ databases">
        <title>De novo genome assembly of Deniococcus indicus strain DR1.</title>
        <authorList>
            <person name="Chauhan D."/>
            <person name="Yennamalli R.M."/>
            <person name="Priyadarshini R."/>
        </authorList>
    </citation>
    <scope>NUCLEOTIDE SEQUENCE [LARGE SCALE GENOMIC DNA]</scope>
    <source>
        <strain evidence="2 3">DR1</strain>
    </source>
</reference>
<dbReference type="RefSeq" id="WP_088249809.1">
    <property type="nucleotide sequence ID" value="NZ_NHMK01000027.1"/>
</dbReference>
<dbReference type="OrthoDB" id="73270at2"/>
<gene>
    <name evidence="2" type="ORF">CBQ26_16850</name>
</gene>
<dbReference type="AlphaFoldDB" id="A0A246BG22"/>
<evidence type="ECO:0000256" key="1">
    <source>
        <dbReference type="SAM" id="MobiDB-lite"/>
    </source>
</evidence>
<dbReference type="EMBL" id="NHMK01000027">
    <property type="protein sequence ID" value="OWL94167.1"/>
    <property type="molecule type" value="Genomic_DNA"/>
</dbReference>
<proteinExistence type="predicted"/>
<evidence type="ECO:0000313" key="3">
    <source>
        <dbReference type="Proteomes" id="UP000197208"/>
    </source>
</evidence>
<accession>A0A246BG22</accession>
<feature type="region of interest" description="Disordered" evidence="1">
    <location>
        <begin position="98"/>
        <end position="165"/>
    </location>
</feature>
<evidence type="ECO:0000313" key="2">
    <source>
        <dbReference type="EMBL" id="OWL94167.1"/>
    </source>
</evidence>
<keyword evidence="3" id="KW-1185">Reference proteome</keyword>
<organism evidence="2 3">
    <name type="scientific">Deinococcus indicus</name>
    <dbReference type="NCBI Taxonomy" id="223556"/>
    <lineage>
        <taxon>Bacteria</taxon>
        <taxon>Thermotogati</taxon>
        <taxon>Deinococcota</taxon>
        <taxon>Deinococci</taxon>
        <taxon>Deinococcales</taxon>
        <taxon>Deinococcaceae</taxon>
        <taxon>Deinococcus</taxon>
    </lineage>
</organism>